<name>A0A9Q4MFB7_XYLFS</name>
<feature type="compositionally biased region" description="Polar residues" evidence="1">
    <location>
        <begin position="1"/>
        <end position="14"/>
    </location>
</feature>
<dbReference type="Proteomes" id="UP000474061">
    <property type="component" value="Unassembled WGS sequence"/>
</dbReference>
<protein>
    <submittedName>
        <fullName evidence="2">Uncharacterized protein</fullName>
    </submittedName>
</protein>
<evidence type="ECO:0000313" key="2">
    <source>
        <dbReference type="EMBL" id="MRU22876.1"/>
    </source>
</evidence>
<dbReference type="AlphaFoldDB" id="A0A9Q4MFB7"/>
<evidence type="ECO:0000313" key="3">
    <source>
        <dbReference type="Proteomes" id="UP000474061"/>
    </source>
</evidence>
<dbReference type="RefSeq" id="WP_004084107.1">
    <property type="nucleotide sequence ID" value="NZ_CP087991.1"/>
</dbReference>
<accession>A0A9Q4MFB7</accession>
<organism evidence="2 3">
    <name type="scientific">Xylella fastidiosa subsp. multiplex</name>
    <dbReference type="NCBI Taxonomy" id="644357"/>
    <lineage>
        <taxon>Bacteria</taxon>
        <taxon>Pseudomonadati</taxon>
        <taxon>Pseudomonadota</taxon>
        <taxon>Gammaproteobacteria</taxon>
        <taxon>Lysobacterales</taxon>
        <taxon>Lysobacteraceae</taxon>
        <taxon>Xylella</taxon>
    </lineage>
</organism>
<feature type="region of interest" description="Disordered" evidence="1">
    <location>
        <begin position="1"/>
        <end position="51"/>
    </location>
</feature>
<sequence length="177" mass="19490">MRASNNRCTLSVMPNITPYPGHQENSAARAGRCSTQQNSHHARTSRRNSRHLHALPSSANEAARVIEQAPLFCWNGIKDATGKKLQPAYYSEGAVTDSEKAIFIHATGGTSFSPQVLNCFKAIETSYLMGGYSRCDRIHVHPFHPLYSHVKAAAKASVVKEEKLFAAQRAKREKLAA</sequence>
<reference evidence="2" key="1">
    <citation type="submission" date="2019-05" db="EMBL/GenBank/DDBJ databases">
        <authorList>
            <person name="Castillo A."/>
            <person name="Giampetruzzi A."/>
            <person name="Landa B."/>
            <person name="Saponari M."/>
            <person name="Almeida R.P.P."/>
            <person name="Moralejo E."/>
            <person name="Marco-Noales E."/>
            <person name="Velasco-Amo M.P."/>
            <person name="Roman-Ecija M."/>
            <person name="Navarro I."/>
            <person name="Monterde A."/>
            <person name="Barbe S."/>
        </authorList>
    </citation>
    <scope>NUCLEOTIDE SEQUENCE</scope>
    <source>
        <strain evidence="2">XYL1981</strain>
    </source>
</reference>
<feature type="compositionally biased region" description="Basic residues" evidence="1">
    <location>
        <begin position="40"/>
        <end position="51"/>
    </location>
</feature>
<evidence type="ECO:0000256" key="1">
    <source>
        <dbReference type="SAM" id="MobiDB-lite"/>
    </source>
</evidence>
<comment type="caution">
    <text evidence="2">The sequence shown here is derived from an EMBL/GenBank/DDBJ whole genome shotgun (WGS) entry which is preliminary data.</text>
</comment>
<reference evidence="2" key="2">
    <citation type="journal article" date="2020" name="Appl. Environ. Microbiol.">
        <title>Multiple intercontinental introductions associated with the emergence of a plant pathogen in Europe.</title>
        <authorList>
            <person name="Landa B.B."/>
            <person name="Castillo A.I."/>
            <person name="Giampetruzzi A."/>
            <person name="Kahn A."/>
            <person name="Roman-Ecija M."/>
            <person name="Velasco-Amo M.P."/>
            <person name="Navas-Cortes J.A."/>
            <person name="Marco-Noales E."/>
            <person name="Barbe S."/>
            <person name="Moralejo E."/>
            <person name="Coletta-Filho H.D."/>
            <person name="Saldarelli P."/>
            <person name="Saponari M."/>
            <person name="Almeida R.P.P."/>
        </authorList>
    </citation>
    <scope>NUCLEOTIDE SEQUENCE</scope>
    <source>
        <strain evidence="2">XYL1981</strain>
    </source>
</reference>
<dbReference type="EMBL" id="VDCJ01000314">
    <property type="protein sequence ID" value="MRU22876.1"/>
    <property type="molecule type" value="Genomic_DNA"/>
</dbReference>
<gene>
    <name evidence="2" type="ORF">FG476_01845</name>
</gene>
<proteinExistence type="predicted"/>